<reference evidence="2 3" key="1">
    <citation type="journal article" date="2019" name="Sci. Rep.">
        <title>Orb-weaving spider Araneus ventricosus genome elucidates the spidroin gene catalogue.</title>
        <authorList>
            <person name="Kono N."/>
            <person name="Nakamura H."/>
            <person name="Ohtoshi R."/>
            <person name="Moran D.A.P."/>
            <person name="Shinohara A."/>
            <person name="Yoshida Y."/>
            <person name="Fujiwara M."/>
            <person name="Mori M."/>
            <person name="Tomita M."/>
            <person name="Arakawa K."/>
        </authorList>
    </citation>
    <scope>NUCLEOTIDE SEQUENCE [LARGE SCALE GENOMIC DNA]</scope>
</reference>
<gene>
    <name evidence="2" type="ORF">AVEN_134675_1</name>
</gene>
<dbReference type="EMBL" id="BGPR01000795">
    <property type="protein sequence ID" value="GBM35868.1"/>
    <property type="molecule type" value="Genomic_DNA"/>
</dbReference>
<feature type="region of interest" description="Disordered" evidence="1">
    <location>
        <begin position="113"/>
        <end position="137"/>
    </location>
</feature>
<name>A0A4Y2F5M0_ARAVE</name>
<proteinExistence type="predicted"/>
<organism evidence="2 3">
    <name type="scientific">Araneus ventricosus</name>
    <name type="common">Orbweaver spider</name>
    <name type="synonym">Epeira ventricosa</name>
    <dbReference type="NCBI Taxonomy" id="182803"/>
    <lineage>
        <taxon>Eukaryota</taxon>
        <taxon>Metazoa</taxon>
        <taxon>Ecdysozoa</taxon>
        <taxon>Arthropoda</taxon>
        <taxon>Chelicerata</taxon>
        <taxon>Arachnida</taxon>
        <taxon>Araneae</taxon>
        <taxon>Araneomorphae</taxon>
        <taxon>Entelegynae</taxon>
        <taxon>Araneoidea</taxon>
        <taxon>Araneidae</taxon>
        <taxon>Araneus</taxon>
    </lineage>
</organism>
<accession>A0A4Y2F5M0</accession>
<comment type="caution">
    <text evidence="2">The sequence shown here is derived from an EMBL/GenBank/DDBJ whole genome shotgun (WGS) entry which is preliminary data.</text>
</comment>
<feature type="compositionally biased region" description="Polar residues" evidence="1">
    <location>
        <begin position="113"/>
        <end position="122"/>
    </location>
</feature>
<dbReference type="AlphaFoldDB" id="A0A4Y2F5M0"/>
<protein>
    <submittedName>
        <fullName evidence="2">Uncharacterized protein</fullName>
    </submittedName>
</protein>
<evidence type="ECO:0000313" key="3">
    <source>
        <dbReference type="Proteomes" id="UP000499080"/>
    </source>
</evidence>
<dbReference type="OrthoDB" id="10602279at2759"/>
<keyword evidence="3" id="KW-1185">Reference proteome</keyword>
<evidence type="ECO:0000256" key="1">
    <source>
        <dbReference type="SAM" id="MobiDB-lite"/>
    </source>
</evidence>
<sequence length="137" mass="15721">MPSVSLLPTNWIREDVIFLSVHVPLPFSLKRFNLSDSDQCICGGTGTALHYATECAPTVSSHMRRPAPNFELEWLKRVANNLVSRQKNCRIVKFIGENRDFFRDLPRLQLSNETQQATNDQTFPLPFNNKEKNTNTK</sequence>
<dbReference type="Proteomes" id="UP000499080">
    <property type="component" value="Unassembled WGS sequence"/>
</dbReference>
<evidence type="ECO:0000313" key="2">
    <source>
        <dbReference type="EMBL" id="GBM35868.1"/>
    </source>
</evidence>